<dbReference type="PANTHER" id="PTHR43313">
    <property type="entry name" value="SHORT-CHAIN DEHYDROGENASE/REDUCTASE FAMILY 9C"/>
    <property type="match status" value="1"/>
</dbReference>
<proteinExistence type="predicted"/>
<feature type="transmembrane region" description="Helical" evidence="1">
    <location>
        <begin position="6"/>
        <end position="26"/>
    </location>
</feature>
<dbReference type="AlphaFoldDB" id="A0A4Y2B440"/>
<evidence type="ECO:0000313" key="3">
    <source>
        <dbReference type="Proteomes" id="UP000499080"/>
    </source>
</evidence>
<dbReference type="PRINTS" id="PR00081">
    <property type="entry name" value="GDHRDH"/>
</dbReference>
<dbReference type="Gene3D" id="3.40.50.720">
    <property type="entry name" value="NAD(P)-binding Rossmann-like Domain"/>
    <property type="match status" value="1"/>
</dbReference>
<dbReference type="GO" id="GO:0016491">
    <property type="term" value="F:oxidoreductase activity"/>
    <property type="evidence" value="ECO:0007669"/>
    <property type="project" value="TreeGrafter"/>
</dbReference>
<dbReference type="GO" id="GO:0008202">
    <property type="term" value="P:steroid metabolic process"/>
    <property type="evidence" value="ECO:0007669"/>
    <property type="project" value="TreeGrafter"/>
</dbReference>
<organism evidence="2 3">
    <name type="scientific">Araneus ventricosus</name>
    <name type="common">Orbweaver spider</name>
    <name type="synonym">Epeira ventricosa</name>
    <dbReference type="NCBI Taxonomy" id="182803"/>
    <lineage>
        <taxon>Eukaryota</taxon>
        <taxon>Metazoa</taxon>
        <taxon>Ecdysozoa</taxon>
        <taxon>Arthropoda</taxon>
        <taxon>Chelicerata</taxon>
        <taxon>Arachnida</taxon>
        <taxon>Araneae</taxon>
        <taxon>Araneomorphae</taxon>
        <taxon>Entelegynae</taxon>
        <taxon>Araneoidea</taxon>
        <taxon>Araneidae</taxon>
        <taxon>Araneus</taxon>
    </lineage>
</organism>
<dbReference type="EMBL" id="BGPR01000049">
    <property type="protein sequence ID" value="GBL86577.1"/>
    <property type="molecule type" value="Genomic_DNA"/>
</dbReference>
<keyword evidence="3" id="KW-1185">Reference proteome</keyword>
<keyword evidence="1" id="KW-1133">Transmembrane helix</keyword>
<comment type="caution">
    <text evidence="2">The sequence shown here is derived from an EMBL/GenBank/DDBJ whole genome shotgun (WGS) entry which is preliminary data.</text>
</comment>
<dbReference type="SUPFAM" id="SSF51735">
    <property type="entry name" value="NAD(P)-binding Rossmann-fold domains"/>
    <property type="match status" value="1"/>
</dbReference>
<dbReference type="InterPro" id="IPR036291">
    <property type="entry name" value="NAD(P)-bd_dom_sf"/>
</dbReference>
<protein>
    <submittedName>
        <fullName evidence="2">Estradiol 17-beta-dehydrogenase 2</fullName>
    </submittedName>
</protein>
<dbReference type="InterPro" id="IPR002347">
    <property type="entry name" value="SDR_fam"/>
</dbReference>
<name>A0A4Y2B440_ARAVE</name>
<accession>A0A4Y2B440</accession>
<gene>
    <name evidence="2" type="primary">Hsd17b2_5</name>
    <name evidence="2" type="ORF">AVEN_194832_1</name>
</gene>
<dbReference type="PANTHER" id="PTHR43313:SF50">
    <property type="entry name" value="GH26015P"/>
    <property type="match status" value="1"/>
</dbReference>
<dbReference type="OrthoDB" id="6433497at2759"/>
<evidence type="ECO:0000256" key="1">
    <source>
        <dbReference type="SAM" id="Phobius"/>
    </source>
</evidence>
<dbReference type="Proteomes" id="UP000499080">
    <property type="component" value="Unassembled WGS sequence"/>
</dbReference>
<keyword evidence="1" id="KW-0812">Transmembrane</keyword>
<dbReference type="Pfam" id="PF00106">
    <property type="entry name" value="adh_short"/>
    <property type="match status" value="1"/>
</dbReference>
<evidence type="ECO:0000313" key="2">
    <source>
        <dbReference type="EMBL" id="GBL86577.1"/>
    </source>
</evidence>
<keyword evidence="1" id="KW-0472">Membrane</keyword>
<sequence>MNARMSYLVCYYSRAVNCIVGSVVAVRTFRITKKRYLNDKVSSERKTVLITGCDTGFGHLLAKHLDSKGFSVIACCLFPNDNGAKELQKSCSERLKVVGLDVTKDESVSQAKEFVTKNLEDSELWAIVNNAGILKGVTIELTSLRDFKDSLEVNTLGVVRVTQAFLPLLRKSKGRVVNLTSVAGKCQLSTN</sequence>
<reference evidence="2 3" key="1">
    <citation type="journal article" date="2019" name="Sci. Rep.">
        <title>Orb-weaving spider Araneus ventricosus genome elucidates the spidroin gene catalogue.</title>
        <authorList>
            <person name="Kono N."/>
            <person name="Nakamura H."/>
            <person name="Ohtoshi R."/>
            <person name="Moran D.A.P."/>
            <person name="Shinohara A."/>
            <person name="Yoshida Y."/>
            <person name="Fujiwara M."/>
            <person name="Mori M."/>
            <person name="Tomita M."/>
            <person name="Arakawa K."/>
        </authorList>
    </citation>
    <scope>NUCLEOTIDE SEQUENCE [LARGE SCALE GENOMIC DNA]</scope>
</reference>